<feature type="compositionally biased region" description="Polar residues" evidence="1">
    <location>
        <begin position="144"/>
        <end position="165"/>
    </location>
</feature>
<protein>
    <recommendedName>
        <fullName evidence="4">DUF5343 domain-containing protein</fullName>
    </recommendedName>
</protein>
<gene>
    <name evidence="2" type="ORF">FHS31_001731</name>
</gene>
<reference evidence="2 3" key="1">
    <citation type="submission" date="2020-03" db="EMBL/GenBank/DDBJ databases">
        <title>Genomic Encyclopedia of Type Strains, Phase III (KMG-III): the genomes of soil and plant-associated and newly described type strains.</title>
        <authorList>
            <person name="Whitman W."/>
        </authorList>
    </citation>
    <scope>NUCLEOTIDE SEQUENCE [LARGE SCALE GENOMIC DNA]</scope>
    <source>
        <strain evidence="2 3">CECT 8804</strain>
    </source>
</reference>
<dbReference type="EMBL" id="JAAOZC010000003">
    <property type="protein sequence ID" value="NIJ08121.1"/>
    <property type="molecule type" value="Genomic_DNA"/>
</dbReference>
<dbReference type="Proteomes" id="UP000727456">
    <property type="component" value="Unassembled WGS sequence"/>
</dbReference>
<evidence type="ECO:0008006" key="4">
    <source>
        <dbReference type="Google" id="ProtNLM"/>
    </source>
</evidence>
<dbReference type="RefSeq" id="WP_167072939.1">
    <property type="nucleotide sequence ID" value="NZ_JAAOZC010000003.1"/>
</dbReference>
<comment type="caution">
    <text evidence="2">The sequence shown here is derived from an EMBL/GenBank/DDBJ whole genome shotgun (WGS) entry which is preliminary data.</text>
</comment>
<evidence type="ECO:0000313" key="2">
    <source>
        <dbReference type="EMBL" id="NIJ08121.1"/>
    </source>
</evidence>
<accession>A0ABX0TRN9</accession>
<proteinExistence type="predicted"/>
<feature type="region of interest" description="Disordered" evidence="1">
    <location>
        <begin position="133"/>
        <end position="197"/>
    </location>
</feature>
<keyword evidence="3" id="KW-1185">Reference proteome</keyword>
<sequence>MADKTRYPQIPSTVWWGVRSILNRTPNATIDERLLGVQLQVQEAAAKAYITELRHVGIITDEGKASPLAQRWRLDDSYAEAVSELVQATYPEGLVHIAPPGEAERQKVVSWFQREGLGQGAAGNKAATYLLLSSPTPNEAPKTATKSAQADNTTSARQPRSQANSGRRESSTTTDKTSETAGGRQVKVPPSGRNADALPLNVNVQIHISADAGTEQIESIFQAMRRYLYDAPAS</sequence>
<evidence type="ECO:0000313" key="3">
    <source>
        <dbReference type="Proteomes" id="UP000727456"/>
    </source>
</evidence>
<organism evidence="2 3">
    <name type="scientific">Sphingomonas vulcanisoli</name>
    <dbReference type="NCBI Taxonomy" id="1658060"/>
    <lineage>
        <taxon>Bacteria</taxon>
        <taxon>Pseudomonadati</taxon>
        <taxon>Pseudomonadota</taxon>
        <taxon>Alphaproteobacteria</taxon>
        <taxon>Sphingomonadales</taxon>
        <taxon>Sphingomonadaceae</taxon>
        <taxon>Sphingomonas</taxon>
    </lineage>
</organism>
<name>A0ABX0TRN9_9SPHN</name>
<evidence type="ECO:0000256" key="1">
    <source>
        <dbReference type="SAM" id="MobiDB-lite"/>
    </source>
</evidence>